<keyword evidence="21" id="KW-1185">Reference proteome</keyword>
<evidence type="ECO:0000256" key="11">
    <source>
        <dbReference type="ARBA" id="ARBA00022853"/>
    </source>
</evidence>
<dbReference type="Pfam" id="PF00271">
    <property type="entry name" value="Helicase_C"/>
    <property type="match status" value="1"/>
</dbReference>
<keyword evidence="10" id="KW-0067">ATP-binding</keyword>
<dbReference type="GO" id="GO:0005694">
    <property type="term" value="C:chromosome"/>
    <property type="evidence" value="ECO:0007669"/>
    <property type="project" value="UniProtKB-SubCell"/>
</dbReference>
<feature type="domain" description="Helicase C-terminal" evidence="19">
    <location>
        <begin position="804"/>
        <end position="966"/>
    </location>
</feature>
<dbReference type="InterPro" id="IPR038718">
    <property type="entry name" value="SNF2-like_sf"/>
</dbReference>
<dbReference type="GO" id="GO:0006325">
    <property type="term" value="P:chromatin organization"/>
    <property type="evidence" value="ECO:0007669"/>
    <property type="project" value="UniProtKB-KW"/>
</dbReference>
<dbReference type="STRING" id="137246.A0A401S7C3"/>
<dbReference type="CDD" id="cd14279">
    <property type="entry name" value="CUE"/>
    <property type="match status" value="1"/>
</dbReference>
<protein>
    <recommendedName>
        <fullName evidence="4">DNA helicase</fullName>
        <ecNumber evidence="4">3.6.4.12</ecNumber>
    </recommendedName>
</protein>
<dbReference type="GO" id="GO:0005524">
    <property type="term" value="F:ATP binding"/>
    <property type="evidence" value="ECO:0007669"/>
    <property type="project" value="UniProtKB-KW"/>
</dbReference>
<dbReference type="FunFam" id="3.40.50.10810:FF:000014">
    <property type="entry name" value="SWI/SNF-related matrix-associated actin-dependent regulator of chromatin subfamily A containing DEAD/H box 1"/>
    <property type="match status" value="1"/>
</dbReference>
<dbReference type="PROSITE" id="PS51192">
    <property type="entry name" value="HELICASE_ATP_BIND_1"/>
    <property type="match status" value="1"/>
</dbReference>
<comment type="subcellular location">
    <subcellularLocation>
        <location evidence="2">Chromosome</location>
    </subcellularLocation>
    <subcellularLocation>
        <location evidence="1">Nucleus</location>
    </subcellularLocation>
</comment>
<evidence type="ECO:0000256" key="4">
    <source>
        <dbReference type="ARBA" id="ARBA00012551"/>
    </source>
</evidence>
<sequence>MFRVTIVPETPEGKQSNLLSFFRRKEKGVLFLDSESETEETCKKNLSCQAVNGRPDGCIQKLNDAVDFSSGEDEQLSLKENGSFMGSSGSSHSVNLEDSTTSRVQKLTEIFPNRTDAELLQIIESTSTLDGAVAAGLILFGEGATPRKRKLEMSQSSSSEESDDLPISSTKKKKPNRLASQDLGEDFEKKESILRKLHNKFPDLDKEELRDVLEEHDWSFWEALEALQAFINQDLEDEVPCIPEPKCINGKGATSHFKAQPKEIPAMQLKLSGAAKDQDGKSKKHDKGLKDGRSVQKEYSDSEDVESILSGGESSLDEDYSSADEEMEDEYRTKIVSFLQDGTVDELSLIPQCSLRKAEKIIEFRPFNNWESLFKKFNRSHGLSEDLIWNCKIVIKEREVVLKLMNRCAEISQRLEEQVTEITEDGGSHQTIEQPVILSESLELKPYQLVGLNWLVLLNKHRVNGILADEMGLGKTVQAISFLAYLYQEGDKGPHLIIVPASTLDNWIRELNQWCPELKVLLYYGSLEDRKVLRSDILHKFVDFSVIVTTYSCSISNADDRSLFRRLKLHYAIFDEGHMLKNMSSIRYQHLMTFNAEHRLLLTGTPLQNNLLELMSLLNFVMPNMFSSSTSEIRRMFSSKSKTLEQQSSFEKGRIAHAKKIMKPFILRRVKSEVLQQLPPKRDRVEICSMSDKQEQAYAALYKKLKKSINSNEKNELCNVMMQLRKMANHPLLHRQYYTVEKLRKMAKLMKKEPTHRDANPDLIFEDMEAMTDFELHHLCQEYSSIRSFQLEMELLLDSGKFQILENILTELKEEGSRVVLFSQFTMMLDILEVFLRHHKHRYLRLDGKTQISDRIHLIDQFNTDMDIFVFLLSTKAGGLGINLTSANIVILHDIDCNPYNDKQAEDRCHRVGQKKVVHVVKLISKGTIEESMLKIGEHKLKLEQDMTSTETGGEGNIPLNIATLLKASLGL</sequence>
<dbReference type="InterPro" id="IPR000330">
    <property type="entry name" value="SNF2_N"/>
</dbReference>
<dbReference type="Gene3D" id="3.40.50.10810">
    <property type="entry name" value="Tandem AAA-ATPase domain"/>
    <property type="match status" value="1"/>
</dbReference>
<accession>A0A401S7C3</accession>
<dbReference type="InterPro" id="IPR009060">
    <property type="entry name" value="UBA-like_sf"/>
</dbReference>
<dbReference type="GO" id="GO:0016787">
    <property type="term" value="F:hydrolase activity"/>
    <property type="evidence" value="ECO:0007669"/>
    <property type="project" value="UniProtKB-KW"/>
</dbReference>
<feature type="region of interest" description="Disordered" evidence="16">
    <location>
        <begin position="271"/>
        <end position="321"/>
    </location>
</feature>
<feature type="compositionally biased region" description="Low complexity" evidence="16">
    <location>
        <begin position="154"/>
        <end position="169"/>
    </location>
</feature>
<keyword evidence="12" id="KW-0238">DNA-binding</keyword>
<keyword evidence="5" id="KW-0158">Chromosome</keyword>
<evidence type="ECO:0000256" key="3">
    <source>
        <dbReference type="ARBA" id="ARBA00007025"/>
    </source>
</evidence>
<comment type="caution">
    <text evidence="20">The sequence shown here is derived from an EMBL/GenBank/DDBJ whole genome shotgun (WGS) entry which is preliminary data.</text>
</comment>
<dbReference type="CDD" id="cd17998">
    <property type="entry name" value="DEXHc_SMARCAD1"/>
    <property type="match status" value="1"/>
</dbReference>
<comment type="catalytic activity">
    <reaction evidence="15">
        <text>ATP + H2O = ADP + phosphate + H(+)</text>
        <dbReference type="Rhea" id="RHEA:13065"/>
        <dbReference type="ChEBI" id="CHEBI:15377"/>
        <dbReference type="ChEBI" id="CHEBI:15378"/>
        <dbReference type="ChEBI" id="CHEBI:30616"/>
        <dbReference type="ChEBI" id="CHEBI:43474"/>
        <dbReference type="ChEBI" id="CHEBI:456216"/>
        <dbReference type="EC" id="3.6.4.12"/>
    </reaction>
    <physiologicalReaction direction="left-to-right" evidence="15">
        <dbReference type="Rhea" id="RHEA:13066"/>
    </physiologicalReaction>
</comment>
<dbReference type="GO" id="GO:0043130">
    <property type="term" value="F:ubiquitin binding"/>
    <property type="evidence" value="ECO:0007669"/>
    <property type="project" value="InterPro"/>
</dbReference>
<dbReference type="Gene3D" id="3.40.50.300">
    <property type="entry name" value="P-loop containing nucleotide triphosphate hydrolases"/>
    <property type="match status" value="1"/>
</dbReference>
<evidence type="ECO:0000256" key="14">
    <source>
        <dbReference type="ARBA" id="ARBA00023242"/>
    </source>
</evidence>
<evidence type="ECO:0000256" key="13">
    <source>
        <dbReference type="ARBA" id="ARBA00023204"/>
    </source>
</evidence>
<dbReference type="SUPFAM" id="SSF52540">
    <property type="entry name" value="P-loop containing nucleoside triphosphate hydrolases"/>
    <property type="match status" value="2"/>
</dbReference>
<name>A0A401S7C3_CHIPU</name>
<evidence type="ECO:0000313" key="21">
    <source>
        <dbReference type="Proteomes" id="UP000287033"/>
    </source>
</evidence>
<evidence type="ECO:0000256" key="9">
    <source>
        <dbReference type="ARBA" id="ARBA00022806"/>
    </source>
</evidence>
<keyword evidence="9" id="KW-0347">Helicase</keyword>
<dbReference type="AlphaFoldDB" id="A0A401S7C3"/>
<evidence type="ECO:0000256" key="12">
    <source>
        <dbReference type="ARBA" id="ARBA00023125"/>
    </source>
</evidence>
<dbReference type="GO" id="GO:0003678">
    <property type="term" value="F:DNA helicase activity"/>
    <property type="evidence" value="ECO:0007669"/>
    <property type="project" value="UniProtKB-EC"/>
</dbReference>
<dbReference type="OMA" id="TIENWIG"/>
<organism evidence="20 21">
    <name type="scientific">Chiloscyllium punctatum</name>
    <name type="common">Brownbanded bambooshark</name>
    <name type="synonym">Hemiscyllium punctatum</name>
    <dbReference type="NCBI Taxonomy" id="137246"/>
    <lineage>
        <taxon>Eukaryota</taxon>
        <taxon>Metazoa</taxon>
        <taxon>Chordata</taxon>
        <taxon>Craniata</taxon>
        <taxon>Vertebrata</taxon>
        <taxon>Chondrichthyes</taxon>
        <taxon>Elasmobranchii</taxon>
        <taxon>Galeomorphii</taxon>
        <taxon>Galeoidea</taxon>
        <taxon>Orectolobiformes</taxon>
        <taxon>Hemiscylliidae</taxon>
        <taxon>Chiloscyllium</taxon>
    </lineage>
</organism>
<dbReference type="Proteomes" id="UP000287033">
    <property type="component" value="Unassembled WGS sequence"/>
</dbReference>
<evidence type="ECO:0000256" key="1">
    <source>
        <dbReference type="ARBA" id="ARBA00004123"/>
    </source>
</evidence>
<dbReference type="FunFam" id="3.40.50.300:FF:000639">
    <property type="entry name" value="SWI/SNF-related matrix-associated actin-dependent regulator of chromatin subfamily A containing DEAD/H box 1 isoform X1"/>
    <property type="match status" value="1"/>
</dbReference>
<comment type="similarity">
    <text evidence="3">Belongs to the SNF2/RAD54 helicase family.</text>
</comment>
<evidence type="ECO:0000256" key="10">
    <source>
        <dbReference type="ARBA" id="ARBA00022840"/>
    </source>
</evidence>
<evidence type="ECO:0000256" key="5">
    <source>
        <dbReference type="ARBA" id="ARBA00022454"/>
    </source>
</evidence>
<dbReference type="GO" id="GO:0006281">
    <property type="term" value="P:DNA repair"/>
    <property type="evidence" value="ECO:0007669"/>
    <property type="project" value="UniProtKB-KW"/>
</dbReference>
<evidence type="ECO:0000256" key="6">
    <source>
        <dbReference type="ARBA" id="ARBA00022741"/>
    </source>
</evidence>
<evidence type="ECO:0000256" key="15">
    <source>
        <dbReference type="ARBA" id="ARBA00048432"/>
    </source>
</evidence>
<dbReference type="EMBL" id="BEZZ01000117">
    <property type="protein sequence ID" value="GCC26279.1"/>
    <property type="molecule type" value="Genomic_DNA"/>
</dbReference>
<dbReference type="InterPro" id="IPR014001">
    <property type="entry name" value="Helicase_ATP-bd"/>
</dbReference>
<proteinExistence type="inferred from homology"/>
<reference evidence="20 21" key="1">
    <citation type="journal article" date="2018" name="Nat. Ecol. Evol.">
        <title>Shark genomes provide insights into elasmobranch evolution and the origin of vertebrates.</title>
        <authorList>
            <person name="Hara Y"/>
            <person name="Yamaguchi K"/>
            <person name="Onimaru K"/>
            <person name="Kadota M"/>
            <person name="Koyanagi M"/>
            <person name="Keeley SD"/>
            <person name="Tatsumi K"/>
            <person name="Tanaka K"/>
            <person name="Motone F"/>
            <person name="Kageyama Y"/>
            <person name="Nozu R"/>
            <person name="Adachi N"/>
            <person name="Nishimura O"/>
            <person name="Nakagawa R"/>
            <person name="Tanegashima C"/>
            <person name="Kiyatake I"/>
            <person name="Matsumoto R"/>
            <person name="Murakumo K"/>
            <person name="Nishida K"/>
            <person name="Terakita A"/>
            <person name="Kuratani S"/>
            <person name="Sato K"/>
            <person name="Hyodo S Kuraku.S."/>
        </authorList>
    </citation>
    <scope>NUCLEOTIDE SEQUENCE [LARGE SCALE GENOMIC DNA]</scope>
</reference>
<evidence type="ECO:0000256" key="8">
    <source>
        <dbReference type="ARBA" id="ARBA00022801"/>
    </source>
</evidence>
<dbReference type="GO" id="GO:0003677">
    <property type="term" value="F:DNA binding"/>
    <property type="evidence" value="ECO:0007669"/>
    <property type="project" value="UniProtKB-KW"/>
</dbReference>
<dbReference type="OrthoDB" id="5857104at2759"/>
<dbReference type="InterPro" id="IPR027417">
    <property type="entry name" value="P-loop_NTPase"/>
</dbReference>
<dbReference type="PANTHER" id="PTHR10799">
    <property type="entry name" value="SNF2/RAD54 HELICASE FAMILY"/>
    <property type="match status" value="1"/>
</dbReference>
<dbReference type="SUPFAM" id="SSF46934">
    <property type="entry name" value="UBA-like"/>
    <property type="match status" value="1"/>
</dbReference>
<feature type="domain" description="Helicase ATP-binding" evidence="18">
    <location>
        <begin position="456"/>
        <end position="624"/>
    </location>
</feature>
<evidence type="ECO:0000256" key="16">
    <source>
        <dbReference type="SAM" id="MobiDB-lite"/>
    </source>
</evidence>
<gene>
    <name evidence="20" type="ORF">chiPu_0004694</name>
</gene>
<dbReference type="InterPro" id="IPR001650">
    <property type="entry name" value="Helicase_C-like"/>
</dbReference>
<keyword evidence="13" id="KW-0234">DNA repair</keyword>
<dbReference type="GO" id="GO:0005634">
    <property type="term" value="C:nucleus"/>
    <property type="evidence" value="ECO:0007669"/>
    <property type="project" value="UniProtKB-SubCell"/>
</dbReference>
<feature type="compositionally biased region" description="Basic and acidic residues" evidence="16">
    <location>
        <begin position="288"/>
        <end position="300"/>
    </location>
</feature>
<dbReference type="SMART" id="SM00490">
    <property type="entry name" value="HELICc"/>
    <property type="match status" value="1"/>
</dbReference>
<keyword evidence="14" id="KW-0539">Nucleus</keyword>
<dbReference type="Pfam" id="PF00176">
    <property type="entry name" value="SNF2-rel_dom"/>
    <property type="match status" value="1"/>
</dbReference>
<dbReference type="EC" id="3.6.4.12" evidence="4"/>
<dbReference type="InterPro" id="IPR003892">
    <property type="entry name" value="CUE"/>
</dbReference>
<keyword evidence="8" id="KW-0378">Hydrolase</keyword>
<evidence type="ECO:0000259" key="17">
    <source>
        <dbReference type="PROSITE" id="PS51140"/>
    </source>
</evidence>
<dbReference type="PROSITE" id="PS51140">
    <property type="entry name" value="CUE"/>
    <property type="match status" value="1"/>
</dbReference>
<feature type="domain" description="CUE" evidence="17">
    <location>
        <begin position="189"/>
        <end position="234"/>
    </location>
</feature>
<evidence type="ECO:0000313" key="20">
    <source>
        <dbReference type="EMBL" id="GCC26279.1"/>
    </source>
</evidence>
<dbReference type="CDD" id="cd18793">
    <property type="entry name" value="SF2_C_SNF"/>
    <property type="match status" value="1"/>
</dbReference>
<evidence type="ECO:0000259" key="18">
    <source>
        <dbReference type="PROSITE" id="PS51192"/>
    </source>
</evidence>
<dbReference type="PROSITE" id="PS51194">
    <property type="entry name" value="HELICASE_CTER"/>
    <property type="match status" value="1"/>
</dbReference>
<dbReference type="SMART" id="SM00487">
    <property type="entry name" value="DEXDc"/>
    <property type="match status" value="1"/>
</dbReference>
<feature type="region of interest" description="Disordered" evidence="16">
    <location>
        <begin position="148"/>
        <end position="185"/>
    </location>
</feature>
<evidence type="ECO:0000256" key="7">
    <source>
        <dbReference type="ARBA" id="ARBA00022763"/>
    </source>
</evidence>
<evidence type="ECO:0000256" key="2">
    <source>
        <dbReference type="ARBA" id="ARBA00004286"/>
    </source>
</evidence>
<keyword evidence="6" id="KW-0547">Nucleotide-binding</keyword>
<evidence type="ECO:0000259" key="19">
    <source>
        <dbReference type="PROSITE" id="PS51194"/>
    </source>
</evidence>
<keyword evidence="7" id="KW-0227">DNA damage</keyword>
<keyword evidence="11" id="KW-0156">Chromatin regulator</keyword>
<dbReference type="InterPro" id="IPR049730">
    <property type="entry name" value="SNF2/RAD54-like_C"/>
</dbReference>